<dbReference type="eggNOG" id="COG1092">
    <property type="taxonomic scope" value="Bacteria"/>
</dbReference>
<dbReference type="InterPro" id="IPR004114">
    <property type="entry name" value="THUMP_dom"/>
</dbReference>
<dbReference type="Gene3D" id="3.30.2130.30">
    <property type="match status" value="1"/>
</dbReference>
<dbReference type="GO" id="GO:0003723">
    <property type="term" value="F:RNA binding"/>
    <property type="evidence" value="ECO:0007669"/>
    <property type="project" value="UniProtKB-UniRule"/>
</dbReference>
<comment type="subcellular location">
    <subcellularLocation>
        <location evidence="6">Cytoplasm</location>
    </subcellularLocation>
</comment>
<dbReference type="STRING" id="305900.GV64_16810"/>
<evidence type="ECO:0000313" key="9">
    <source>
        <dbReference type="EMBL" id="KEI72166.1"/>
    </source>
</evidence>
<keyword evidence="10" id="KW-1185">Reference proteome</keyword>
<evidence type="ECO:0000256" key="6">
    <source>
        <dbReference type="HAMAP-Rule" id="MF_01858"/>
    </source>
</evidence>
<dbReference type="CDD" id="cd11715">
    <property type="entry name" value="THUMP_AdoMetMT"/>
    <property type="match status" value="1"/>
</dbReference>
<dbReference type="Pfam" id="PF22020">
    <property type="entry name" value="RlmL_1st"/>
    <property type="match status" value="1"/>
</dbReference>
<keyword evidence="7" id="KW-0694">RNA-binding</keyword>
<name>A0A081KDE0_9GAMM</name>
<dbReference type="InterPro" id="IPR019614">
    <property type="entry name" value="SAM-dep_methyl-trfase"/>
</dbReference>
<comment type="similarity">
    <text evidence="6">Belongs to the methyltransferase superfamily. RlmKL family.</text>
</comment>
<keyword evidence="3 6" id="KW-0489">Methyltransferase</keyword>
<evidence type="ECO:0000256" key="4">
    <source>
        <dbReference type="ARBA" id="ARBA00022679"/>
    </source>
</evidence>
<evidence type="ECO:0000256" key="2">
    <source>
        <dbReference type="ARBA" id="ARBA00022552"/>
    </source>
</evidence>
<dbReference type="SUPFAM" id="SSF53335">
    <property type="entry name" value="S-adenosyl-L-methionine-dependent methyltransferases"/>
    <property type="match status" value="2"/>
</dbReference>
<dbReference type="NCBIfam" id="NF008748">
    <property type="entry name" value="PRK11783.1"/>
    <property type="match status" value="1"/>
</dbReference>
<dbReference type="GO" id="GO:0005737">
    <property type="term" value="C:cytoplasm"/>
    <property type="evidence" value="ECO:0007669"/>
    <property type="project" value="UniProtKB-SubCell"/>
</dbReference>
<dbReference type="SMART" id="SM00981">
    <property type="entry name" value="THUMP"/>
    <property type="match status" value="1"/>
</dbReference>
<dbReference type="InterPro" id="IPR002052">
    <property type="entry name" value="DNA_methylase_N6_adenine_CS"/>
</dbReference>
<dbReference type="PROSITE" id="PS51165">
    <property type="entry name" value="THUMP"/>
    <property type="match status" value="1"/>
</dbReference>
<accession>A0A081KDE0</accession>
<keyword evidence="4 6" id="KW-0808">Transferase</keyword>
<dbReference type="Gene3D" id="3.40.50.150">
    <property type="entry name" value="Vaccinia Virus protein VP39"/>
    <property type="match status" value="2"/>
</dbReference>
<dbReference type="PROSITE" id="PS00092">
    <property type="entry name" value="N6_MTASE"/>
    <property type="match status" value="1"/>
</dbReference>
<dbReference type="HAMAP" id="MF_01858">
    <property type="entry name" value="23SrRNA_methyltr_KL"/>
    <property type="match status" value="1"/>
</dbReference>
<dbReference type="Pfam" id="PF01170">
    <property type="entry name" value="UPF0020"/>
    <property type="match status" value="1"/>
</dbReference>
<dbReference type="InterPro" id="IPR053943">
    <property type="entry name" value="RlmKL-like_Mtase_CS"/>
</dbReference>
<feature type="domain" description="THUMP" evidence="8">
    <location>
        <begin position="43"/>
        <end position="154"/>
    </location>
</feature>
<dbReference type="Proteomes" id="UP000027997">
    <property type="component" value="Unassembled WGS sequence"/>
</dbReference>
<dbReference type="InterPro" id="IPR054170">
    <property type="entry name" value="RlmL_1st"/>
</dbReference>
<reference evidence="9 10" key="1">
    <citation type="submission" date="2014-06" db="EMBL/GenBank/DDBJ databases">
        <title>Whole Genome Sequences of Three Symbiotic Endozoicomonas Bacteria.</title>
        <authorList>
            <person name="Neave M.J."/>
            <person name="Apprill A."/>
            <person name="Voolstra C.R."/>
        </authorList>
    </citation>
    <scope>NUCLEOTIDE SEQUENCE [LARGE SCALE GENOMIC DNA]</scope>
    <source>
        <strain evidence="9 10">DSM 22380</strain>
    </source>
</reference>
<dbReference type="EC" id="2.1.1.264" evidence="6"/>
<dbReference type="GO" id="GO:0070043">
    <property type="term" value="F:rRNA (guanine-N7-)-methyltransferase activity"/>
    <property type="evidence" value="ECO:0007669"/>
    <property type="project" value="UniProtKB-UniRule"/>
</dbReference>
<evidence type="ECO:0000313" key="10">
    <source>
        <dbReference type="Proteomes" id="UP000027997"/>
    </source>
</evidence>
<dbReference type="InterPro" id="IPR000241">
    <property type="entry name" value="RlmKL-like_Mtase"/>
</dbReference>
<dbReference type="Pfam" id="PF10672">
    <property type="entry name" value="Methyltrans_SAM"/>
    <property type="match status" value="1"/>
</dbReference>
<dbReference type="GO" id="GO:0052915">
    <property type="term" value="F:23S rRNA (guanine(2445)-N(2))-methyltransferase activity"/>
    <property type="evidence" value="ECO:0007669"/>
    <property type="project" value="UniProtKB-UniRule"/>
</dbReference>
<evidence type="ECO:0000259" key="8">
    <source>
        <dbReference type="PROSITE" id="PS51165"/>
    </source>
</evidence>
<organism evidence="9 10">
    <name type="scientific">Endozoicomonas elysicola</name>
    <dbReference type="NCBI Taxonomy" id="305900"/>
    <lineage>
        <taxon>Bacteria</taxon>
        <taxon>Pseudomonadati</taxon>
        <taxon>Pseudomonadota</taxon>
        <taxon>Gammaproteobacteria</taxon>
        <taxon>Oceanospirillales</taxon>
        <taxon>Endozoicomonadaceae</taxon>
        <taxon>Endozoicomonas</taxon>
    </lineage>
</organism>
<evidence type="ECO:0000256" key="1">
    <source>
        <dbReference type="ARBA" id="ARBA00022490"/>
    </source>
</evidence>
<keyword evidence="1 6" id="KW-0963">Cytoplasm</keyword>
<dbReference type="eggNOG" id="COG0116">
    <property type="taxonomic scope" value="Bacteria"/>
</dbReference>
<keyword evidence="2 6" id="KW-0698">rRNA processing</keyword>
<evidence type="ECO:0000256" key="5">
    <source>
        <dbReference type="ARBA" id="ARBA00022691"/>
    </source>
</evidence>
<dbReference type="Gene3D" id="3.30.750.80">
    <property type="entry name" value="RNA methyltransferase domain (HRMD) like"/>
    <property type="match status" value="1"/>
</dbReference>
<dbReference type="EC" id="2.1.1.173" evidence="6"/>
<evidence type="ECO:0000256" key="3">
    <source>
        <dbReference type="ARBA" id="ARBA00022603"/>
    </source>
</evidence>
<comment type="catalytic activity">
    <reaction evidence="6">
        <text>guanosine(2069) in 23S rRNA + S-adenosyl-L-methionine = N(2)-methylguanosine(2069) in 23S rRNA + S-adenosyl-L-homocysteine + H(+)</text>
        <dbReference type="Rhea" id="RHEA:43772"/>
        <dbReference type="Rhea" id="RHEA-COMP:10688"/>
        <dbReference type="Rhea" id="RHEA-COMP:10689"/>
        <dbReference type="ChEBI" id="CHEBI:15378"/>
        <dbReference type="ChEBI" id="CHEBI:57856"/>
        <dbReference type="ChEBI" id="CHEBI:59789"/>
        <dbReference type="ChEBI" id="CHEBI:74269"/>
        <dbReference type="ChEBI" id="CHEBI:74481"/>
        <dbReference type="EC" id="2.1.1.264"/>
    </reaction>
</comment>
<keyword evidence="5 6" id="KW-0949">S-adenosyl-L-methionine</keyword>
<evidence type="ECO:0000256" key="7">
    <source>
        <dbReference type="PROSITE-ProRule" id="PRU00529"/>
    </source>
</evidence>
<comment type="function">
    <text evidence="6">Specifically methylates the guanine in position 2445 (m2G2445) and the guanine in position 2069 (m7G2069) of 23S rRNA.</text>
</comment>
<comment type="catalytic activity">
    <reaction evidence="6">
        <text>guanosine(2445) in 23S rRNA + S-adenosyl-L-methionine = N(2)-methylguanosine(2445) in 23S rRNA + S-adenosyl-L-homocysteine + H(+)</text>
        <dbReference type="Rhea" id="RHEA:42740"/>
        <dbReference type="Rhea" id="RHEA-COMP:10215"/>
        <dbReference type="Rhea" id="RHEA-COMP:10216"/>
        <dbReference type="ChEBI" id="CHEBI:15378"/>
        <dbReference type="ChEBI" id="CHEBI:57856"/>
        <dbReference type="ChEBI" id="CHEBI:59789"/>
        <dbReference type="ChEBI" id="CHEBI:74269"/>
        <dbReference type="ChEBI" id="CHEBI:74481"/>
        <dbReference type="EC" id="2.1.1.173"/>
    </reaction>
</comment>
<protein>
    <recommendedName>
        <fullName evidence="6">Ribosomal RNA large subunit methyltransferase K/L</fullName>
    </recommendedName>
    <domain>
        <recommendedName>
            <fullName evidence="6">23S rRNA m2G2445 methyltransferase</fullName>
            <ecNumber evidence="6">2.1.1.173</ecNumber>
        </recommendedName>
        <alternativeName>
            <fullName evidence="6">rRNA (guanine-N(2)-)-methyltransferase RlmL</fullName>
        </alternativeName>
    </domain>
    <domain>
        <recommendedName>
            <fullName evidence="6">23S rRNA m7G2069 methyltransferase</fullName>
            <ecNumber evidence="6">2.1.1.264</ecNumber>
        </recommendedName>
        <alternativeName>
            <fullName evidence="6">rRNA (guanine-N(7)-)-methyltransferase RlmK</fullName>
        </alternativeName>
    </domain>
</protein>
<dbReference type="InterPro" id="IPR017244">
    <property type="entry name" value="23SrRNA_methyltr_KL"/>
</dbReference>
<dbReference type="CDD" id="cd02440">
    <property type="entry name" value="AdoMet_MTases"/>
    <property type="match status" value="1"/>
</dbReference>
<sequence length="718" mass="80570">MLTLFASCPKGVESPLAAELKVLGASDVAETVAGVSFSGSLELAYKACLWSRLASRILLRIGEVDSSDKHALYQGVQSFDWDEHLDQGSSFRVDFNGATPDITHTRFGSQFVKDAIVDQLRDRHGWRPSVSNSNPDLRINVHARDKRAFVAIDLSGQSLHERGYRLEAGEAPLKENLAAALLYRAGWPEVAKQGGTLLDPMCGSGTLLIEGAMMAADIAPGLLRARYGFDKWMGHVPKLWLSVLEEARERRTAGLAAMKSTIIGYEGLPKIVGRARANLQRAGLSKQVTIQQQELANLTVDTAIEPGLVIANPPYGERMGDETSLVYLYKHLGEKLKQETPGWQAGIFTSSPALARSLGMGPKKSYTLFNGTLSCKLFLYDIRERQPDKPGKATSENIQPAPAFKASTPGGEMFANRLKKNLRLMGKWVKKEGIECYRLYDADMPEYAVAVDIYKDWVHVQEYAAPKSIDEDKAHQRLLEALEVIPGVLGIPEKQVVFKRRERQSGKRQYEKLEQSGDMLEVKEGQCRLLVNLRDYLDTGLFLDHRKMRLRIGREAEGKDFLNLFCYTGTATVHAAVGGAASTTSVDLSNTYLGWARKNLLLNGMVDRKHRLEQADCVEWLKQEKRQYDLIFMDPPTFSNSKRMRDVFDVQEVHVELINLAMARLRKGGVLYFSNNFRRFQLAGELSQQFTVEEITASTIDRDFQRRPGIHRCWSIRH</sequence>
<dbReference type="PANTHER" id="PTHR47313">
    <property type="entry name" value="RIBOSOMAL RNA LARGE SUBUNIT METHYLTRANSFERASE K/L"/>
    <property type="match status" value="1"/>
</dbReference>
<dbReference type="PIRSF" id="PIRSF037618">
    <property type="entry name" value="RNA_Mtase_bacteria_prd"/>
    <property type="match status" value="1"/>
</dbReference>
<dbReference type="PANTHER" id="PTHR47313:SF1">
    <property type="entry name" value="RIBOSOMAL RNA LARGE SUBUNIT METHYLTRANSFERASE K_L"/>
    <property type="match status" value="1"/>
</dbReference>
<comment type="caution">
    <text evidence="9">The sequence shown here is derived from an EMBL/GenBank/DDBJ whole genome shotgun (WGS) entry which is preliminary data.</text>
</comment>
<gene>
    <name evidence="6" type="primary">rlmL</name>
    <name evidence="9" type="ORF">GV64_16810</name>
</gene>
<dbReference type="EMBL" id="JOJP01000001">
    <property type="protein sequence ID" value="KEI72166.1"/>
    <property type="molecule type" value="Genomic_DNA"/>
</dbReference>
<dbReference type="PROSITE" id="PS01261">
    <property type="entry name" value="UPF0020"/>
    <property type="match status" value="1"/>
</dbReference>
<dbReference type="Pfam" id="PF02926">
    <property type="entry name" value="THUMP"/>
    <property type="match status" value="1"/>
</dbReference>
<dbReference type="InterPro" id="IPR029063">
    <property type="entry name" value="SAM-dependent_MTases_sf"/>
</dbReference>
<proteinExistence type="inferred from homology"/>
<dbReference type="AlphaFoldDB" id="A0A081KDE0"/>